<feature type="region of interest" description="Disordered" evidence="1">
    <location>
        <begin position="41"/>
        <end position="84"/>
    </location>
</feature>
<reference evidence="2 3" key="2">
    <citation type="submission" date="2007-06" db="EMBL/GenBank/DDBJ databases">
        <title>Draft genome sequence of Pseudoflavonifractor capillosus ATCC 29799.</title>
        <authorList>
            <person name="Sudarsanam P."/>
            <person name="Ley R."/>
            <person name="Guruge J."/>
            <person name="Turnbaugh P.J."/>
            <person name="Mahowald M."/>
            <person name="Liep D."/>
            <person name="Gordon J."/>
        </authorList>
    </citation>
    <scope>NUCLEOTIDE SEQUENCE [LARGE SCALE GENOMIC DNA]</scope>
    <source>
        <strain evidence="2 3">ATCC 29799</strain>
    </source>
</reference>
<comment type="caution">
    <text evidence="2">The sequence shown here is derived from an EMBL/GenBank/DDBJ whole genome shotgun (WGS) entry which is preliminary data.</text>
</comment>
<evidence type="ECO:0000313" key="2">
    <source>
        <dbReference type="EMBL" id="EDN01888.1"/>
    </source>
</evidence>
<dbReference type="OrthoDB" id="1016222at2"/>
<name>A6NPW3_9FIRM</name>
<dbReference type="AlphaFoldDB" id="A6NPW3"/>
<dbReference type="RefSeq" id="WP_006570794.1">
    <property type="nucleotide sequence ID" value="NZ_AAXG02000002.1"/>
</dbReference>
<dbReference type="STRING" id="411467.BACCAP_00230"/>
<organism evidence="2 3">
    <name type="scientific">Pseudoflavonifractor capillosus ATCC 29799</name>
    <dbReference type="NCBI Taxonomy" id="411467"/>
    <lineage>
        <taxon>Bacteria</taxon>
        <taxon>Bacillati</taxon>
        <taxon>Bacillota</taxon>
        <taxon>Clostridia</taxon>
        <taxon>Eubacteriales</taxon>
        <taxon>Oscillospiraceae</taxon>
        <taxon>Pseudoflavonifractor</taxon>
    </lineage>
</organism>
<gene>
    <name evidence="2" type="ORF">BACCAP_00230</name>
</gene>
<dbReference type="Proteomes" id="UP000003639">
    <property type="component" value="Unassembled WGS sequence"/>
</dbReference>
<accession>A6NPW3</accession>
<reference evidence="2 3" key="1">
    <citation type="submission" date="2007-04" db="EMBL/GenBank/DDBJ databases">
        <authorList>
            <person name="Fulton L."/>
            <person name="Clifton S."/>
            <person name="Fulton B."/>
            <person name="Xu J."/>
            <person name="Minx P."/>
            <person name="Pepin K.H."/>
            <person name="Johnson M."/>
            <person name="Thiruvilangam P."/>
            <person name="Bhonagiri V."/>
            <person name="Nash W.E."/>
            <person name="Mardis E.R."/>
            <person name="Wilson R.K."/>
        </authorList>
    </citation>
    <scope>NUCLEOTIDE SEQUENCE [LARGE SCALE GENOMIC DNA]</scope>
    <source>
        <strain evidence="2 3">ATCC 29799</strain>
    </source>
</reference>
<keyword evidence="3" id="KW-1185">Reference proteome</keyword>
<sequence>MICKKNHRYLPEYANLPDSQDNQSGDRHICAGCAYEEGLKDGMAGNPRKRDLSHLPESQAGTVRHKGAKEAYDEGYNEGFRRSR</sequence>
<proteinExistence type="predicted"/>
<evidence type="ECO:0000313" key="3">
    <source>
        <dbReference type="Proteomes" id="UP000003639"/>
    </source>
</evidence>
<evidence type="ECO:0000256" key="1">
    <source>
        <dbReference type="SAM" id="MobiDB-lite"/>
    </source>
</evidence>
<dbReference type="EMBL" id="AAXG02000002">
    <property type="protein sequence ID" value="EDN01888.1"/>
    <property type="molecule type" value="Genomic_DNA"/>
</dbReference>
<protein>
    <submittedName>
        <fullName evidence="2">Uncharacterized protein</fullName>
    </submittedName>
</protein>